<gene>
    <name evidence="2" type="ORF">ACFPQ4_05290</name>
</gene>
<name>A0ABW0QV69_9BACL</name>
<dbReference type="Proteomes" id="UP001596108">
    <property type="component" value="Unassembled WGS sequence"/>
</dbReference>
<keyword evidence="1" id="KW-0472">Membrane</keyword>
<feature type="transmembrane region" description="Helical" evidence="1">
    <location>
        <begin position="72"/>
        <end position="93"/>
    </location>
</feature>
<evidence type="ECO:0000313" key="2">
    <source>
        <dbReference type="EMBL" id="MFC5528869.1"/>
    </source>
</evidence>
<keyword evidence="1" id="KW-1133">Transmembrane helix</keyword>
<dbReference type="RefSeq" id="WP_378110733.1">
    <property type="nucleotide sequence ID" value="NZ_JBHSNC010000013.1"/>
</dbReference>
<dbReference type="Pfam" id="PF12679">
    <property type="entry name" value="ABC2_membrane_2"/>
    <property type="match status" value="1"/>
</dbReference>
<reference evidence="3" key="1">
    <citation type="journal article" date="2019" name="Int. J. Syst. Evol. Microbiol.">
        <title>The Global Catalogue of Microorganisms (GCM) 10K type strain sequencing project: providing services to taxonomists for standard genome sequencing and annotation.</title>
        <authorList>
            <consortium name="The Broad Institute Genomics Platform"/>
            <consortium name="The Broad Institute Genome Sequencing Center for Infectious Disease"/>
            <person name="Wu L."/>
            <person name="Ma J."/>
        </authorList>
    </citation>
    <scope>NUCLEOTIDE SEQUENCE [LARGE SCALE GENOMIC DNA]</scope>
    <source>
        <strain evidence="3">CGMCC 1.18578</strain>
    </source>
</reference>
<keyword evidence="1" id="KW-0812">Transmembrane</keyword>
<feature type="transmembrane region" description="Helical" evidence="1">
    <location>
        <begin position="119"/>
        <end position="139"/>
    </location>
</feature>
<accession>A0ABW0QV69</accession>
<organism evidence="2 3">
    <name type="scientific">Cohnella yongneupensis</name>
    <dbReference type="NCBI Taxonomy" id="425006"/>
    <lineage>
        <taxon>Bacteria</taxon>
        <taxon>Bacillati</taxon>
        <taxon>Bacillota</taxon>
        <taxon>Bacilli</taxon>
        <taxon>Bacillales</taxon>
        <taxon>Paenibacillaceae</taxon>
        <taxon>Cohnella</taxon>
    </lineage>
</organism>
<feature type="transmembrane region" description="Helical" evidence="1">
    <location>
        <begin position="151"/>
        <end position="173"/>
    </location>
</feature>
<evidence type="ECO:0000256" key="1">
    <source>
        <dbReference type="SAM" id="Phobius"/>
    </source>
</evidence>
<protein>
    <submittedName>
        <fullName evidence="2">ABC transporter permease subunit</fullName>
    </submittedName>
</protein>
<feature type="transmembrane region" description="Helical" evidence="1">
    <location>
        <begin position="21"/>
        <end position="42"/>
    </location>
</feature>
<evidence type="ECO:0000313" key="3">
    <source>
        <dbReference type="Proteomes" id="UP001596108"/>
    </source>
</evidence>
<comment type="caution">
    <text evidence="2">The sequence shown here is derived from an EMBL/GenBank/DDBJ whole genome shotgun (WGS) entry which is preliminary data.</text>
</comment>
<proteinExistence type="predicted"/>
<keyword evidence="3" id="KW-1185">Reference proteome</keyword>
<feature type="transmembrane region" description="Helical" evidence="1">
    <location>
        <begin position="229"/>
        <end position="250"/>
    </location>
</feature>
<feature type="transmembrane region" description="Helical" evidence="1">
    <location>
        <begin position="180"/>
        <end position="201"/>
    </location>
</feature>
<dbReference type="EMBL" id="JBHSNC010000013">
    <property type="protein sequence ID" value="MFC5528869.1"/>
    <property type="molecule type" value="Genomic_DNA"/>
</dbReference>
<sequence length="256" mass="27800">MNMWLLLFRKEMIEGARNYKWLWIPLVFAIFGISNPVTSHFLPEILKSSGVTEEAAKLIPEPTSAEVIVKSLSQYGSMGLLVLALAFMGIVAAERQSGSMIMVLVKPVSHVSYVTSKWAAMNVITLAAVAAGQLGTWYYTRLLFEDIALRAVLISGVVYALWLVFVNTITLLLSCVMKSLAGIAFVAVAAAACLTLLTQLLKGAMRWSPSRLTAEAGRIVQEGQASGSLWLILSVTVLLIALMLALAVTASRRLIR</sequence>